<dbReference type="EMBL" id="JBEAFC010000008">
    <property type="protein sequence ID" value="KAL1545785.1"/>
    <property type="molecule type" value="Genomic_DNA"/>
</dbReference>
<dbReference type="AlphaFoldDB" id="A0ABD1GNT9"/>
<proteinExistence type="predicted"/>
<keyword evidence="3" id="KW-1185">Reference proteome</keyword>
<gene>
    <name evidence="2" type="ORF">AAHA92_22469</name>
</gene>
<reference evidence="2 3" key="1">
    <citation type="submission" date="2024-06" db="EMBL/GenBank/DDBJ databases">
        <title>A chromosome level genome sequence of Diviner's sage (Salvia divinorum).</title>
        <authorList>
            <person name="Ford S.A."/>
            <person name="Ro D.-K."/>
            <person name="Ness R.W."/>
            <person name="Phillips M.A."/>
        </authorList>
    </citation>
    <scope>NUCLEOTIDE SEQUENCE [LARGE SCALE GENOMIC DNA]</scope>
    <source>
        <strain evidence="2">SAF-2024a</strain>
        <tissue evidence="2">Leaf</tissue>
    </source>
</reference>
<evidence type="ECO:0000256" key="1">
    <source>
        <dbReference type="SAM" id="MobiDB-lite"/>
    </source>
</evidence>
<organism evidence="2 3">
    <name type="scientific">Salvia divinorum</name>
    <name type="common">Maria pastora</name>
    <name type="synonym">Diviner's sage</name>
    <dbReference type="NCBI Taxonomy" id="28513"/>
    <lineage>
        <taxon>Eukaryota</taxon>
        <taxon>Viridiplantae</taxon>
        <taxon>Streptophyta</taxon>
        <taxon>Embryophyta</taxon>
        <taxon>Tracheophyta</taxon>
        <taxon>Spermatophyta</taxon>
        <taxon>Magnoliopsida</taxon>
        <taxon>eudicotyledons</taxon>
        <taxon>Gunneridae</taxon>
        <taxon>Pentapetalae</taxon>
        <taxon>asterids</taxon>
        <taxon>lamiids</taxon>
        <taxon>Lamiales</taxon>
        <taxon>Lamiaceae</taxon>
        <taxon>Nepetoideae</taxon>
        <taxon>Mentheae</taxon>
        <taxon>Salviinae</taxon>
        <taxon>Salvia</taxon>
        <taxon>Salvia subgen. Calosphace</taxon>
    </lineage>
</organism>
<comment type="caution">
    <text evidence="2">The sequence shown here is derived from an EMBL/GenBank/DDBJ whole genome shotgun (WGS) entry which is preliminary data.</text>
</comment>
<name>A0ABD1GNT9_SALDI</name>
<evidence type="ECO:0000313" key="3">
    <source>
        <dbReference type="Proteomes" id="UP001567538"/>
    </source>
</evidence>
<dbReference type="Proteomes" id="UP001567538">
    <property type="component" value="Unassembled WGS sequence"/>
</dbReference>
<feature type="region of interest" description="Disordered" evidence="1">
    <location>
        <begin position="1"/>
        <end position="24"/>
    </location>
</feature>
<protein>
    <submittedName>
        <fullName evidence="2">Uncharacterized protein</fullName>
    </submittedName>
</protein>
<accession>A0ABD1GNT9</accession>
<evidence type="ECO:0000313" key="2">
    <source>
        <dbReference type="EMBL" id="KAL1545785.1"/>
    </source>
</evidence>
<sequence>MPKDRSCPIRQEAHHIQSTRDRPGRLQHIRRSISTAASIGGAGGGARRSELTKWLLGKGAAVHAVSLLRLLSRDFK</sequence>